<evidence type="ECO:0000313" key="1">
    <source>
        <dbReference type="EMBL" id="MBG0568409.1"/>
    </source>
</evidence>
<gene>
    <name evidence="1" type="ORF">I4J89_43995</name>
</gene>
<dbReference type="AlphaFoldDB" id="A0A931G7M4"/>
<protein>
    <submittedName>
        <fullName evidence="1">Uncharacterized protein</fullName>
    </submittedName>
</protein>
<dbReference type="RefSeq" id="WP_196420184.1">
    <property type="nucleotide sequence ID" value="NZ_JADQTO010000038.1"/>
</dbReference>
<evidence type="ECO:0000313" key="2">
    <source>
        <dbReference type="Proteomes" id="UP000598146"/>
    </source>
</evidence>
<reference evidence="1" key="1">
    <citation type="submission" date="2020-11" db="EMBL/GenBank/DDBJ databases">
        <title>Isolation and identification of active actinomycetes.</title>
        <authorList>
            <person name="Sun X."/>
        </authorList>
    </citation>
    <scope>NUCLEOTIDE SEQUENCE</scope>
    <source>
        <strain evidence="1">NEAU-A11</strain>
    </source>
</reference>
<organism evidence="1 2">
    <name type="scientific">Actinoplanes aureus</name>
    <dbReference type="NCBI Taxonomy" id="2792083"/>
    <lineage>
        <taxon>Bacteria</taxon>
        <taxon>Bacillati</taxon>
        <taxon>Actinomycetota</taxon>
        <taxon>Actinomycetes</taxon>
        <taxon>Micromonosporales</taxon>
        <taxon>Micromonosporaceae</taxon>
        <taxon>Actinoplanes</taxon>
    </lineage>
</organism>
<accession>A0A931G7M4</accession>
<dbReference type="Proteomes" id="UP000598146">
    <property type="component" value="Unassembled WGS sequence"/>
</dbReference>
<dbReference type="EMBL" id="JADQTO010000038">
    <property type="protein sequence ID" value="MBG0568409.1"/>
    <property type="molecule type" value="Genomic_DNA"/>
</dbReference>
<comment type="caution">
    <text evidence="1">The sequence shown here is derived from an EMBL/GenBank/DDBJ whole genome shotgun (WGS) entry which is preliminary data.</text>
</comment>
<sequence>MAIKMHESFSSISPELLFVEVAVSIEKRSERSELKAELLRLEFLRDHVFTDAALGRIWWMSQRPELVDAVGSQIFLDTLHESAAAQLSDSQLSEAELLPLLIDFVTWLSSGEKRAELAIELFATTLATVGRTDLQERLDRIRTEGPQRSE</sequence>
<proteinExistence type="predicted"/>
<name>A0A931G7M4_9ACTN</name>
<keyword evidence="2" id="KW-1185">Reference proteome</keyword>